<proteinExistence type="predicted"/>
<evidence type="ECO:0000313" key="2">
    <source>
        <dbReference type="EMBL" id="KKC34494.1"/>
    </source>
</evidence>
<accession>A0ABR5E2R1</accession>
<organism evidence="2 3">
    <name type="scientific">Devosia psychrophila</name>
    <dbReference type="NCBI Taxonomy" id="728005"/>
    <lineage>
        <taxon>Bacteria</taxon>
        <taxon>Pseudomonadati</taxon>
        <taxon>Pseudomonadota</taxon>
        <taxon>Alphaproteobacteria</taxon>
        <taxon>Hyphomicrobiales</taxon>
        <taxon>Devosiaceae</taxon>
        <taxon>Devosia</taxon>
    </lineage>
</organism>
<gene>
    <name evidence="2" type="ORF">WH91_02495</name>
</gene>
<evidence type="ECO:0000313" key="3">
    <source>
        <dbReference type="Proteomes" id="UP000033519"/>
    </source>
</evidence>
<dbReference type="EMBL" id="LAPV01000020">
    <property type="protein sequence ID" value="KKC34494.1"/>
    <property type="molecule type" value="Genomic_DNA"/>
</dbReference>
<feature type="transmembrane region" description="Helical" evidence="1">
    <location>
        <begin position="32"/>
        <end position="51"/>
    </location>
</feature>
<keyword evidence="1" id="KW-0812">Transmembrane</keyword>
<protein>
    <submittedName>
        <fullName evidence="2">Uncharacterized protein</fullName>
    </submittedName>
</protein>
<name>A0ABR5E2R1_9HYPH</name>
<keyword evidence="1" id="KW-1133">Transmembrane helix</keyword>
<keyword evidence="3" id="KW-1185">Reference proteome</keyword>
<sequence>MIAAIAASGGTAAGGGSSKFMARTTVIDRRIRVVLVVMLAVVASMTMHHGAMASDAGRHGYSSADLQHRVSDTDCDGDCTGEAHELLACCGTGMCMSGLPIAQQAAVRPVPKAPIIPNHVGIDPRWTYSRIDRPPKPELVSV</sequence>
<comment type="caution">
    <text evidence="2">The sequence shown here is derived from an EMBL/GenBank/DDBJ whole genome shotgun (WGS) entry which is preliminary data.</text>
</comment>
<reference evidence="2 3" key="1">
    <citation type="submission" date="2015-03" db="EMBL/GenBank/DDBJ databases">
        <authorList>
            <person name="Lepp D."/>
            <person name="Hassan Y.I."/>
            <person name="Li X.-Z."/>
            <person name="Zhou T."/>
        </authorList>
    </citation>
    <scope>NUCLEOTIDE SEQUENCE [LARGE SCALE GENOMIC DNA]</scope>
    <source>
        <strain evidence="2 3">Cr7-05</strain>
    </source>
</reference>
<keyword evidence="1" id="KW-0472">Membrane</keyword>
<evidence type="ECO:0000256" key="1">
    <source>
        <dbReference type="SAM" id="Phobius"/>
    </source>
</evidence>
<dbReference type="Proteomes" id="UP000033519">
    <property type="component" value="Unassembled WGS sequence"/>
</dbReference>